<feature type="compositionally biased region" description="Basic and acidic residues" evidence="4">
    <location>
        <begin position="579"/>
        <end position="590"/>
    </location>
</feature>
<dbReference type="PRINTS" id="PR00503">
    <property type="entry name" value="BROMODOMAIN"/>
</dbReference>
<dbReference type="PROSITE" id="PS00633">
    <property type="entry name" value="BROMODOMAIN_1"/>
    <property type="match status" value="1"/>
</dbReference>
<dbReference type="RefSeq" id="XP_071935960.1">
    <property type="nucleotide sequence ID" value="XM_072079859.1"/>
</dbReference>
<dbReference type="RefSeq" id="XP_071935958.1">
    <property type="nucleotide sequence ID" value="XM_072079857.1"/>
</dbReference>
<dbReference type="SUPFAM" id="SSF47370">
    <property type="entry name" value="Bromodomain"/>
    <property type="match status" value="1"/>
</dbReference>
<evidence type="ECO:0000313" key="9">
    <source>
        <dbReference type="RefSeq" id="XP_071935960.1"/>
    </source>
</evidence>
<dbReference type="Proteomes" id="UP001652660">
    <property type="component" value="Chromosome 2e"/>
</dbReference>
<evidence type="ECO:0000313" key="10">
    <source>
        <dbReference type="RefSeq" id="XP_071935961.1"/>
    </source>
</evidence>
<dbReference type="Pfam" id="PF03004">
    <property type="entry name" value="Transposase_24"/>
    <property type="match status" value="1"/>
</dbReference>
<dbReference type="RefSeq" id="XP_071935959.1">
    <property type="nucleotide sequence ID" value="XM_072079858.1"/>
</dbReference>
<dbReference type="InterPro" id="IPR004252">
    <property type="entry name" value="Probable_transposase_24"/>
</dbReference>
<feature type="region of interest" description="Disordered" evidence="4">
    <location>
        <begin position="1"/>
        <end position="51"/>
    </location>
</feature>
<dbReference type="SMART" id="SM00297">
    <property type="entry name" value="BROMO"/>
    <property type="match status" value="1"/>
</dbReference>
<dbReference type="PANTHER" id="PTHR47809">
    <property type="entry name" value="DNA-BINDING BROMODOMAIN-CONTAINING PROTEIN"/>
    <property type="match status" value="1"/>
</dbReference>
<dbReference type="InterPro" id="IPR018359">
    <property type="entry name" value="Bromodomain_CS"/>
</dbReference>
<evidence type="ECO:0000259" key="5">
    <source>
        <dbReference type="PROSITE" id="PS50014"/>
    </source>
</evidence>
<dbReference type="PANTHER" id="PTHR47809:SF3">
    <property type="entry name" value="CHROMATIN REMODELER BROMODOMAIN FAMILY"/>
    <property type="match status" value="1"/>
</dbReference>
<evidence type="ECO:0000313" key="7">
    <source>
        <dbReference type="RefSeq" id="XP_071935958.1"/>
    </source>
</evidence>
<dbReference type="RefSeq" id="XP_071935961.1">
    <property type="nucleotide sequence ID" value="XM_072079860.1"/>
</dbReference>
<evidence type="ECO:0000256" key="4">
    <source>
        <dbReference type="SAM" id="MobiDB-lite"/>
    </source>
</evidence>
<evidence type="ECO:0000256" key="3">
    <source>
        <dbReference type="SAM" id="Coils"/>
    </source>
</evidence>
<keyword evidence="3" id="KW-0175">Coiled coil</keyword>
<feature type="compositionally biased region" description="Basic residues" evidence="4">
    <location>
        <begin position="1"/>
        <end position="14"/>
    </location>
</feature>
<keyword evidence="6" id="KW-1185">Reference proteome</keyword>
<organism evidence="6 8">
    <name type="scientific">Coffea arabica</name>
    <name type="common">Arabian coffee</name>
    <dbReference type="NCBI Taxonomy" id="13443"/>
    <lineage>
        <taxon>Eukaryota</taxon>
        <taxon>Viridiplantae</taxon>
        <taxon>Streptophyta</taxon>
        <taxon>Embryophyta</taxon>
        <taxon>Tracheophyta</taxon>
        <taxon>Spermatophyta</taxon>
        <taxon>Magnoliopsida</taxon>
        <taxon>eudicotyledons</taxon>
        <taxon>Gunneridae</taxon>
        <taxon>Pentapetalae</taxon>
        <taxon>asterids</taxon>
        <taxon>lamiids</taxon>
        <taxon>Gentianales</taxon>
        <taxon>Rubiaceae</taxon>
        <taxon>Ixoroideae</taxon>
        <taxon>Gardenieae complex</taxon>
        <taxon>Bertiereae - Coffeeae clade</taxon>
        <taxon>Coffeeae</taxon>
        <taxon>Coffea</taxon>
    </lineage>
</organism>
<evidence type="ECO:0000256" key="1">
    <source>
        <dbReference type="ARBA" id="ARBA00023117"/>
    </source>
</evidence>
<name>A0ABM4WW03_COFAR</name>
<gene>
    <name evidence="7 8 9 10" type="primary">LOC113731920</name>
</gene>
<protein>
    <submittedName>
        <fullName evidence="7 8">Uncharacterized protein isoform X1</fullName>
    </submittedName>
</protein>
<accession>A0ABM4WW03</accession>
<evidence type="ECO:0000313" key="6">
    <source>
        <dbReference type="Proteomes" id="UP001652660"/>
    </source>
</evidence>
<sequence length="1035" mass="115142">MKRKRGSVRRKPKKTPVPVANNASANSSFLNAEGYSGDHDGCDGFDPTMEGETAHANATLSSFHQGLDEPAFPGETNGGNSIQNGNLLKSVASFAAKLSRTVGSSIAKPSDKALLLQGEKSQGKKPRLFHQDPQNNEQELNAALVVIKKIMKTDAAKPFNAPVDPAALGIPDYFDAIVSPMDFGTICNNLELGLKYRDAADVYKDVQLIWDNCSKYNKKGDYTLELMKRAKSNFIKHWNAAGLFRHPEEADNVHLEADPQDTNGCFTRHNKEGHMFPAGSMINNSIHHERPDLVGLYQVQRQEYSPCFSHMHSQHICSQCQCECQSSEFQSFQRHCSRHRPTAVKEESMQTLTKSSNGCHVGRHMCSSGPISGEHYSQRQDEIRPFQKLSCQSSPSCGTQSHSCERPYKYQSNSSHLQPSSLLSGRDTQTAGHVHLPIHGVSSSSTCNICEHACSSVPMSYNSNHHKHYQMCSCPINEHQSLLRCCDQYQQHQNSCQHYSHSSQMRNTEPDVRDAGNAVESTVRHTEGRLRYPMAPVTDGSSHQQQCQMGPSQVPSSPTMHSNSCQPQGKRYQCQLDFGHSERPLPEDRPNIGGAEHSNIPPHAESTIRHETDYSGSPDDNDDRSDEQEFQLGPNELQSPLLGQSDEPKEDGPQFQPSSSQPEPPMPQSGVNMTDADHAGLERKTRGRGPTRCLKLLVEGMRISVTTNELGQPVGPEASKLVSFLGTLARNGNLAPLTYVDWRAVPEESKENMWEEVQKQFEIDPNSKSWVIKSLGKKWKDWKSKLKTAHYITHATDEERLADRDERVLPEQWAYLVSHWSSEEAEKRSATNRANRAQQKFGHVTGTKSFARIREEQRVKRSDGKAPSRAELFILTRTRKDGKPVNEASSAVITQLREIGSQPQNAFQNNNAGGDVFSQVVGRDRHGRVRCLGLGPSPSDFVGQKPTQAEAMKMVTEANDEVRQMKERLVAMEQTCTQMAQQMATMMSMMSSMQKNSTADNVPDVVVNGSGNSEGSPDQQVQSLPLRRSSRKGKF</sequence>
<dbReference type="InterPro" id="IPR001487">
    <property type="entry name" value="Bromodomain"/>
</dbReference>
<dbReference type="Gene3D" id="1.20.920.10">
    <property type="entry name" value="Bromodomain-like"/>
    <property type="match status" value="1"/>
</dbReference>
<feature type="region of interest" description="Disordered" evidence="4">
    <location>
        <begin position="991"/>
        <end position="1035"/>
    </location>
</feature>
<feature type="compositionally biased region" description="Acidic residues" evidence="4">
    <location>
        <begin position="619"/>
        <end position="629"/>
    </location>
</feature>
<feature type="compositionally biased region" description="Polar residues" evidence="4">
    <location>
        <begin position="1009"/>
        <end position="1023"/>
    </location>
</feature>
<feature type="compositionally biased region" description="Polar residues" evidence="4">
    <location>
        <begin position="539"/>
        <end position="567"/>
    </location>
</feature>
<feature type="region of interest" description="Disordered" evidence="4">
    <location>
        <begin position="525"/>
        <end position="674"/>
    </location>
</feature>
<dbReference type="PROSITE" id="PS50014">
    <property type="entry name" value="BROMODOMAIN_2"/>
    <property type="match status" value="1"/>
</dbReference>
<reference evidence="7 8" key="1">
    <citation type="submission" date="2025-05" db="UniProtKB">
        <authorList>
            <consortium name="RefSeq"/>
        </authorList>
    </citation>
    <scope>IDENTIFICATION</scope>
    <source>
        <tissue evidence="7 8">Leaves</tissue>
    </source>
</reference>
<dbReference type="GeneID" id="113731920"/>
<dbReference type="Pfam" id="PF00439">
    <property type="entry name" value="Bromodomain"/>
    <property type="match status" value="1"/>
</dbReference>
<keyword evidence="1 2" id="KW-0103">Bromodomain</keyword>
<evidence type="ECO:0000256" key="2">
    <source>
        <dbReference type="PROSITE-ProRule" id="PRU00035"/>
    </source>
</evidence>
<feature type="domain" description="Bromo" evidence="5">
    <location>
        <begin position="151"/>
        <end position="224"/>
    </location>
</feature>
<feature type="coiled-coil region" evidence="3">
    <location>
        <begin position="948"/>
        <end position="982"/>
    </location>
</feature>
<evidence type="ECO:0000313" key="8">
    <source>
        <dbReference type="RefSeq" id="XP_071935959.1"/>
    </source>
</evidence>
<dbReference type="InterPro" id="IPR036427">
    <property type="entry name" value="Bromodomain-like_sf"/>
</dbReference>
<proteinExistence type="predicted"/>